<evidence type="ECO:0000313" key="7">
    <source>
        <dbReference type="EMBL" id="MCC2210431.1"/>
    </source>
</evidence>
<dbReference type="SUPFAM" id="SSF48208">
    <property type="entry name" value="Six-hairpin glycosidases"/>
    <property type="match status" value="1"/>
</dbReference>
<dbReference type="Gene3D" id="1.50.10.10">
    <property type="match status" value="1"/>
</dbReference>
<comment type="caution">
    <text evidence="7">The sequence shown here is derived from an EMBL/GenBank/DDBJ whole genome shotgun (WGS) entry which is preliminary data.</text>
</comment>
<organism evidence="7 8">
    <name type="scientific">Hominilimicola fabiformis</name>
    <dbReference type="NCBI Taxonomy" id="2885356"/>
    <lineage>
        <taxon>Bacteria</taxon>
        <taxon>Bacillati</taxon>
        <taxon>Bacillota</taxon>
        <taxon>Clostridia</taxon>
        <taxon>Eubacteriales</taxon>
        <taxon>Oscillospiraceae</taxon>
        <taxon>Hominilimicola</taxon>
    </lineage>
</organism>
<evidence type="ECO:0000259" key="3">
    <source>
        <dbReference type="Pfam" id="PF03629"/>
    </source>
</evidence>
<dbReference type="Proteomes" id="UP001198242">
    <property type="component" value="Unassembled WGS sequence"/>
</dbReference>
<proteinExistence type="predicted"/>
<evidence type="ECO:0000256" key="1">
    <source>
        <dbReference type="ARBA" id="ARBA00022801"/>
    </source>
</evidence>
<gene>
    <name evidence="7" type="ORF">LKE05_06455</name>
</gene>
<dbReference type="PANTHER" id="PTHR31084:SF19">
    <property type="entry name" value="GLYCOSYL HYDROLASE FAMILY 95 N-TERMINAL DOMAIN-CONTAINING PROTEIN"/>
    <property type="match status" value="1"/>
</dbReference>
<reference evidence="7 8" key="1">
    <citation type="submission" date="2021-10" db="EMBL/GenBank/DDBJ databases">
        <title>Anaerobic single-cell dispensing facilitates the cultivation of human gut bacteria.</title>
        <authorList>
            <person name="Afrizal A."/>
        </authorList>
    </citation>
    <scope>NUCLEOTIDE SEQUENCE [LARGE SCALE GENOMIC DNA]</scope>
    <source>
        <strain evidence="7 8">CLA-AA-H232</strain>
    </source>
</reference>
<feature type="domain" description="Sialate O-acetylesterase" evidence="3">
    <location>
        <begin position="223"/>
        <end position="458"/>
    </location>
</feature>
<dbReference type="InterPro" id="IPR054363">
    <property type="entry name" value="GH95_cat"/>
</dbReference>
<keyword evidence="2" id="KW-0732">Signal</keyword>
<sequence length="2350" mass="258908">MKKKLISCILSASMLCTSIGILPVKAEQTPYFTHQNVVGSQTCYGDDTAEKTIDEIPNVIQGMRINQPVFRTKGLSPNTSYTVNQILKDGTVLKNETVVADENGTIEFKHVRNCEEVEVLNGETVVASLNAELEYKNGVAITSAPMSYQIYQRDENNKAEIKIKGKTENETFVSVDINGTEESVTVSGNEFEYTKTLDTGLYDITVTSNKGEVAKYEKVGIGDVWVAAGQSNMTDMGAVTDDFSPEDDDPINENMHIIYAEDCTWQQMSHPAGEGRFFKTGVRTSPVTSFAREISEKENVPIGVVQTSVGGTNIWQWIDGIRNDANSGYLFNALKSCFDKMPSKNIKGILWYQGCNDAINENYAYDYKNLQQKVFDTMRDFFNENTPIITTQLNDANQDSNSSQGYYDAWSYVKDIQRQNESLYDNVYVVGTGELELGDTIHNNAASNVKLGAKWAKVAEAVVYGDESVSYENAQIDTAKVTGDNEITLTFKNTDGLKVATGTKRIGITNVSGGGYKIPLGDLTKEFTVRKGASRKVTASNKDKGTEMTIKSAEIQADKKSVVITTEEDLAGVIAVDCMYGKRFTPTLVDEKTNESVLSFYNVIAEYENKIPVTESFEINAKDSADLNNVTKTASDGTMYVNSWKNGNTDNTSYGLVEFDLENYDFSKIVSAKLAVYGNSIGRDRNGNITISDIGTDWDNTAIYGDIAYNPTKEITKINSNTASVFPVGNYSEIDITEYLRKYSGNEIGIGIASDYASDVTLSGKNSENPPKLIIQPGKMVTLSYTCNGEPCADMEVTIEAVGATEYQTTKHTTDKDGNVVVYLAEGSYKATTEKEIGVRNATSNTFTVSTDDLSNTYTVEKNNEEKPKPVENPTYTFGNKFNQIKTFNTSSLSETKIADTGLSVSTSGSNYSNVVIMDSSTKTGTGYYPLGTGLSDNGYYLFMGTGGNSNTSMTLKFDNPIESEKYIKITYAKPTSTNNGSTNRSAGNENTMSIDGEKIDVQSNCEFDKWYTTTVKLSNQTSQIDFAFGKWSSIAISKIEITDTADMLEITSDTTEQYITSENQTVQYTAKVYKSITTEKDKSEIVSKGSEDTTANITYSVNGYNGVSIDNNGSLSITPSATAGTVTVSAECGGIKKFINLVLKSLGNANAVEIYGDEVVHSGTSKYIAIPIADGVVIPARDTKWEIVDNTEGVSISNDGTLTVSDSAADGIVKIKATLTVSSVQTSEVIDELEVTVRTNNSENCPYEVKGLLLKNGETDVKNARGIDGIIVDKKIDSTNDYIAVVKVFDENKKLIKENKIAIGELTDGVQKINTDIAFEKASFVKVYIAKTNDEYSASDNEYDIVNVTKIDENLNTTTIMQNKSETETNATLIMAQYKDGILKQINDKEVKLQKGKNKIDLSDIKIINGADIKILLWSDNMTPLATALTKISENEDYKIGEVVSDEIFSTTTGEYSNIPLVSDWLTGAKSGLGMGAGVISPSSVPYGIDPNLVDVSTLNVNYTYDNNYQGATADNALWYKTGAFLASANGANNSIYARDGADWEQQALPIGNGYMGGMIFGLPDKDQIQINEETFWAAGYRGTQTGVNSNTVNSKMSEGINGYMSVGNIFVDFNMQKGATVNNYYRDLNLDESVAHVRYEYDNKNFNREYFASYPKEVLVFRYTGDDLNFDVKPVSMHPGNVTVNNGEIKIVGKLKDSEPYSSGGNAAWNQESDLEYCTIIKVIADDGTVTDGYNSVNVSDSTGVTILVAVATDYDPTQFELNADGTVNMSKTPYKNTQGVKAAVEKAEKRIQGASELTYEELKNEHIKDYKEQFDKVQFSLTDNNEICSVPTNELQLSYKNTVTTKSVDNKTVVSYDESAYANLNKHLEELHYNYARYLMISSSRSTTMPSTLQGKWCQSTAEIWGSCYCININMEMNYWFAGGANLLDSGKSLIGWFNSQIPAGRITAKNMYKVTPKSYTFENGKMTFTDSADDKDDVFIMHTKQAIMGTTDMTGSTNIQSAGNTAWLMYNLWDLYQTSGNKQLLADELYPIMRKAANFYTQYFYQNQRRTTTDTEKYPDGYYYTTWEGRSPEQGPTEEGIKYDLQLVAGMYDYTIKAAEILGVDTDKVSAWKEIRNHLEIPVEIGGDGQIKEWKEETSYNTDANGKTLGDPVHRHISHLVGLYPGTLINRDTPELLNGAKVVLENRGDDSTGWSCSNKFLLWARCLDGDKALELFRYQLAQKTYANLFDTHAPFQIDGNFGSAAGVMELLMQSQTGTVYILPALPTEWNSGEISGIKAKNGAEVSIKWSDNKATEIKITPTVDGNITIGYEKDNILKLNGENIKFVDGKYTIENASAGETYIFTE</sequence>
<feature type="domain" description="Glycosyl hydrolase family 95 N-terminal" evidence="4">
    <location>
        <begin position="1591"/>
        <end position="1759"/>
    </location>
</feature>
<dbReference type="GO" id="GO:0004560">
    <property type="term" value="F:alpha-L-fucosidase activity"/>
    <property type="evidence" value="ECO:0007669"/>
    <property type="project" value="TreeGrafter"/>
</dbReference>
<accession>A0AAE3DYZ0</accession>
<dbReference type="Gene3D" id="2.60.40.10">
    <property type="entry name" value="Immunoglobulins"/>
    <property type="match status" value="1"/>
</dbReference>
<keyword evidence="8" id="KW-1185">Reference proteome</keyword>
<dbReference type="Pfam" id="PF22124">
    <property type="entry name" value="Glyco_hydro_95_cat"/>
    <property type="match status" value="1"/>
</dbReference>
<dbReference type="PANTHER" id="PTHR31084">
    <property type="entry name" value="ALPHA-L-FUCOSIDASE 2"/>
    <property type="match status" value="1"/>
</dbReference>
<name>A0AAE3DYZ0_9FIRM</name>
<dbReference type="InterPro" id="IPR049053">
    <property type="entry name" value="AFCA-like_C"/>
</dbReference>
<dbReference type="InterPro" id="IPR027414">
    <property type="entry name" value="GH95_N_dom"/>
</dbReference>
<evidence type="ECO:0000256" key="2">
    <source>
        <dbReference type="SAM" id="SignalP"/>
    </source>
</evidence>
<keyword evidence="1 7" id="KW-0378">Hydrolase</keyword>
<dbReference type="InterPro" id="IPR005181">
    <property type="entry name" value="SASA"/>
</dbReference>
<dbReference type="InterPro" id="IPR008928">
    <property type="entry name" value="6-hairpin_glycosidase_sf"/>
</dbReference>
<feature type="signal peptide" evidence="2">
    <location>
        <begin position="1"/>
        <end position="26"/>
    </location>
</feature>
<feature type="domain" description="Glycosyl hydrolase family 95 catalytic" evidence="6">
    <location>
        <begin position="1801"/>
        <end position="2255"/>
    </location>
</feature>
<evidence type="ECO:0000313" key="8">
    <source>
        <dbReference type="Proteomes" id="UP001198242"/>
    </source>
</evidence>
<dbReference type="InterPro" id="IPR013783">
    <property type="entry name" value="Ig-like_fold"/>
</dbReference>
<protein>
    <submittedName>
        <fullName evidence="7">Glycoside hydrolase N-terminal domain-containing protein</fullName>
    </submittedName>
</protein>
<dbReference type="GO" id="GO:0005975">
    <property type="term" value="P:carbohydrate metabolic process"/>
    <property type="evidence" value="ECO:0007669"/>
    <property type="project" value="InterPro"/>
</dbReference>
<evidence type="ECO:0000259" key="6">
    <source>
        <dbReference type="Pfam" id="PF22124"/>
    </source>
</evidence>
<dbReference type="Gene3D" id="3.40.50.1110">
    <property type="entry name" value="SGNH hydrolase"/>
    <property type="match status" value="1"/>
</dbReference>
<feature type="domain" description="Glycosyl hydrolase family 95 N-terminal" evidence="4">
    <location>
        <begin position="1541"/>
        <end position="1582"/>
    </location>
</feature>
<dbReference type="Pfam" id="PF03629">
    <property type="entry name" value="SASA"/>
    <property type="match status" value="1"/>
</dbReference>
<evidence type="ECO:0000259" key="4">
    <source>
        <dbReference type="Pfam" id="PF14498"/>
    </source>
</evidence>
<dbReference type="InterPro" id="IPR012341">
    <property type="entry name" value="6hp_glycosidase-like_sf"/>
</dbReference>
<dbReference type="Pfam" id="PF21307">
    <property type="entry name" value="Glyco_hydro_95_C"/>
    <property type="match status" value="1"/>
</dbReference>
<dbReference type="SUPFAM" id="SSF52266">
    <property type="entry name" value="SGNH hydrolase"/>
    <property type="match status" value="1"/>
</dbReference>
<evidence type="ECO:0000259" key="5">
    <source>
        <dbReference type="Pfam" id="PF21307"/>
    </source>
</evidence>
<dbReference type="RefSeq" id="WP_308456302.1">
    <property type="nucleotide sequence ID" value="NZ_JAJEQM010000007.1"/>
</dbReference>
<dbReference type="InterPro" id="IPR036514">
    <property type="entry name" value="SGNH_hydro_sf"/>
</dbReference>
<feature type="domain" description="Alpha fucosidase A-like C-terminal" evidence="5">
    <location>
        <begin position="2257"/>
        <end position="2347"/>
    </location>
</feature>
<dbReference type="Pfam" id="PF14498">
    <property type="entry name" value="Glyco_hyd_65N_2"/>
    <property type="match status" value="2"/>
</dbReference>
<feature type="chain" id="PRO_5042091315" evidence="2">
    <location>
        <begin position="27"/>
        <end position="2350"/>
    </location>
</feature>
<dbReference type="EMBL" id="JAJEQM010000007">
    <property type="protein sequence ID" value="MCC2210431.1"/>
    <property type="molecule type" value="Genomic_DNA"/>
</dbReference>